<gene>
    <name evidence="1" type="ORF">MANES_06G072901v8</name>
</gene>
<dbReference type="Proteomes" id="UP000091857">
    <property type="component" value="Chromosome 6"/>
</dbReference>
<comment type="caution">
    <text evidence="1">The sequence shown here is derived from an EMBL/GenBank/DDBJ whole genome shotgun (WGS) entry which is preliminary data.</text>
</comment>
<proteinExistence type="predicted"/>
<sequence length="43" mass="5012">MKRGKLPDPFYLQLHRVSDARHSDDYALNKALRANLEVKRKGC</sequence>
<name>A0ACB7HJW4_MANES</name>
<organism evidence="1 2">
    <name type="scientific">Manihot esculenta</name>
    <name type="common">Cassava</name>
    <name type="synonym">Jatropha manihot</name>
    <dbReference type="NCBI Taxonomy" id="3983"/>
    <lineage>
        <taxon>Eukaryota</taxon>
        <taxon>Viridiplantae</taxon>
        <taxon>Streptophyta</taxon>
        <taxon>Embryophyta</taxon>
        <taxon>Tracheophyta</taxon>
        <taxon>Spermatophyta</taxon>
        <taxon>Magnoliopsida</taxon>
        <taxon>eudicotyledons</taxon>
        <taxon>Gunneridae</taxon>
        <taxon>Pentapetalae</taxon>
        <taxon>rosids</taxon>
        <taxon>fabids</taxon>
        <taxon>Malpighiales</taxon>
        <taxon>Euphorbiaceae</taxon>
        <taxon>Crotonoideae</taxon>
        <taxon>Manihoteae</taxon>
        <taxon>Manihot</taxon>
    </lineage>
</organism>
<evidence type="ECO:0000313" key="1">
    <source>
        <dbReference type="EMBL" id="KAG8652269.1"/>
    </source>
</evidence>
<keyword evidence="2" id="KW-1185">Reference proteome</keyword>
<accession>A0ACB7HJW4</accession>
<reference evidence="2" key="1">
    <citation type="journal article" date="2016" name="Nat. Biotechnol.">
        <title>Sequencing wild and cultivated cassava and related species reveals extensive interspecific hybridization and genetic diversity.</title>
        <authorList>
            <person name="Bredeson J.V."/>
            <person name="Lyons J.B."/>
            <person name="Prochnik S.E."/>
            <person name="Wu G.A."/>
            <person name="Ha C.M."/>
            <person name="Edsinger-Gonzales E."/>
            <person name="Grimwood J."/>
            <person name="Schmutz J."/>
            <person name="Rabbi I.Y."/>
            <person name="Egesi C."/>
            <person name="Nauluvula P."/>
            <person name="Lebot V."/>
            <person name="Ndunguru J."/>
            <person name="Mkamilo G."/>
            <person name="Bart R.S."/>
            <person name="Setter T.L."/>
            <person name="Gleadow R.M."/>
            <person name="Kulakow P."/>
            <person name="Ferguson M.E."/>
            <person name="Rounsley S."/>
            <person name="Rokhsar D.S."/>
        </authorList>
    </citation>
    <scope>NUCLEOTIDE SEQUENCE [LARGE SCALE GENOMIC DNA]</scope>
    <source>
        <strain evidence="2">cv. AM560-2</strain>
    </source>
</reference>
<evidence type="ECO:0000313" key="2">
    <source>
        <dbReference type="Proteomes" id="UP000091857"/>
    </source>
</evidence>
<dbReference type="EMBL" id="CM004392">
    <property type="protein sequence ID" value="KAG8652269.1"/>
    <property type="molecule type" value="Genomic_DNA"/>
</dbReference>
<protein>
    <submittedName>
        <fullName evidence="1">Uncharacterized protein</fullName>
    </submittedName>
</protein>